<dbReference type="PANTHER" id="PTHR10742">
    <property type="entry name" value="FLAVIN MONOAMINE OXIDASE"/>
    <property type="match status" value="1"/>
</dbReference>
<keyword evidence="3" id="KW-1185">Reference proteome</keyword>
<dbReference type="Gene3D" id="3.50.50.60">
    <property type="entry name" value="FAD/NAD(P)-binding domain"/>
    <property type="match status" value="1"/>
</dbReference>
<dbReference type="InterPro" id="IPR002937">
    <property type="entry name" value="Amino_oxidase"/>
</dbReference>
<organism evidence="2 3">
    <name type="scientific">Phyllotreta striolata</name>
    <name type="common">Striped flea beetle</name>
    <name type="synonym">Crioceris striolata</name>
    <dbReference type="NCBI Taxonomy" id="444603"/>
    <lineage>
        <taxon>Eukaryota</taxon>
        <taxon>Metazoa</taxon>
        <taxon>Ecdysozoa</taxon>
        <taxon>Arthropoda</taxon>
        <taxon>Hexapoda</taxon>
        <taxon>Insecta</taxon>
        <taxon>Pterygota</taxon>
        <taxon>Neoptera</taxon>
        <taxon>Endopterygota</taxon>
        <taxon>Coleoptera</taxon>
        <taxon>Polyphaga</taxon>
        <taxon>Cucujiformia</taxon>
        <taxon>Chrysomeloidea</taxon>
        <taxon>Chrysomelidae</taxon>
        <taxon>Galerucinae</taxon>
        <taxon>Alticini</taxon>
        <taxon>Phyllotreta</taxon>
    </lineage>
</organism>
<sequence length="524" mass="58122">MIPLVKIARRNISKTLKELNRTRYNYTLFGNHERKLISETPFCIITDCAIDLDKPQPSVLIIGAGIAGLSAAQRLLQCGIYNFKILEASDRLGGRIHSCKLGETVAEMGCQYIRGACCNNTVFNLAAQEGLVRQPLGERRKSIFYCTSEGKFINSVVSAKAHNIFRKIKSDAHKLFKNNKSSKKGSLEKFLHFKIQEELRKLPEEQQSDVSRILHGLTNEIRYCVGEDLGMVSTDSIGSVTNIPGGDITIPKGFIGVLGPLLKCLPDDSIHFKKVVRLIDWNIKKNKSKATVSCIDNSVYSADYVILTVSLGVLKEQLKTLFSPPLPEYKTKAINSIGYGYADKIFMKYDRPFWVPPNGNFRLAWSREELSNRTDWTKGLSSIQEVDGSENTLCGLISGPEAVCMEHSTDEEVACCLTKVLRQFTGDPSLPYPSMLLRSKWATDPLFRGACSYLNLQSSIGLQKELSNPVPSDAGRATPVLLFAGEATCEGHHSTVHGARLSGIREAERVVRMTRRFGGPPLVN</sequence>
<dbReference type="SUPFAM" id="SSF54373">
    <property type="entry name" value="FAD-linked reductases, C-terminal domain"/>
    <property type="match status" value="1"/>
</dbReference>
<dbReference type="EMBL" id="OU900094">
    <property type="protein sequence ID" value="CAG9854376.1"/>
    <property type="molecule type" value="Genomic_DNA"/>
</dbReference>
<reference evidence="2" key="1">
    <citation type="submission" date="2022-01" db="EMBL/GenBank/DDBJ databases">
        <authorList>
            <person name="King R."/>
        </authorList>
    </citation>
    <scope>NUCLEOTIDE SEQUENCE</scope>
</reference>
<evidence type="ECO:0000313" key="3">
    <source>
        <dbReference type="Proteomes" id="UP001153712"/>
    </source>
</evidence>
<dbReference type="InterPro" id="IPR050281">
    <property type="entry name" value="Flavin_monoamine_oxidase"/>
</dbReference>
<name>A0A9N9TAM3_PHYSR</name>
<evidence type="ECO:0000313" key="2">
    <source>
        <dbReference type="EMBL" id="CAG9854376.1"/>
    </source>
</evidence>
<dbReference type="OrthoDB" id="2219495at2759"/>
<dbReference type="Pfam" id="PF01593">
    <property type="entry name" value="Amino_oxidase"/>
    <property type="match status" value="1"/>
</dbReference>
<accession>A0A9N9TAM3</accession>
<dbReference type="AlphaFoldDB" id="A0A9N9TAM3"/>
<dbReference type="GO" id="GO:0046592">
    <property type="term" value="F:polyamine oxidase activity"/>
    <property type="evidence" value="ECO:0007669"/>
    <property type="project" value="TreeGrafter"/>
</dbReference>
<proteinExistence type="predicted"/>
<dbReference type="Gene3D" id="3.90.660.10">
    <property type="match status" value="1"/>
</dbReference>
<evidence type="ECO:0000259" key="1">
    <source>
        <dbReference type="Pfam" id="PF01593"/>
    </source>
</evidence>
<dbReference type="SUPFAM" id="SSF51905">
    <property type="entry name" value="FAD/NAD(P)-binding domain"/>
    <property type="match status" value="1"/>
</dbReference>
<dbReference type="Proteomes" id="UP001153712">
    <property type="component" value="Chromosome 1"/>
</dbReference>
<protein>
    <recommendedName>
        <fullName evidence="1">Amine oxidase domain-containing protein</fullName>
    </recommendedName>
</protein>
<dbReference type="PANTHER" id="PTHR10742:SF416">
    <property type="entry name" value="SPERMINE OXIDASE"/>
    <property type="match status" value="1"/>
</dbReference>
<gene>
    <name evidence="2" type="ORF">PHYEVI_LOCUS839</name>
</gene>
<feature type="domain" description="Amine oxidase" evidence="1">
    <location>
        <begin position="66"/>
        <end position="510"/>
    </location>
</feature>
<dbReference type="InterPro" id="IPR036188">
    <property type="entry name" value="FAD/NAD-bd_sf"/>
</dbReference>